<dbReference type="EMBL" id="KV448215">
    <property type="protein sequence ID" value="OAX40340.1"/>
    <property type="molecule type" value="Genomic_DNA"/>
</dbReference>
<feature type="compositionally biased region" description="Basic and acidic residues" evidence="1">
    <location>
        <begin position="17"/>
        <end position="40"/>
    </location>
</feature>
<reference evidence="2 3" key="1">
    <citation type="submission" date="2016-06" db="EMBL/GenBank/DDBJ databases">
        <title>Comparative genomics of the ectomycorrhizal sister species Rhizopogon vinicolor and Rhizopogon vesiculosus (Basidiomycota: Boletales) reveals a divergence of the mating type B locus.</title>
        <authorList>
            <consortium name="DOE Joint Genome Institute"/>
            <person name="Mujic A.B."/>
            <person name="Kuo A."/>
            <person name="Tritt A."/>
            <person name="Lipzen A."/>
            <person name="Chen C."/>
            <person name="Johnson J."/>
            <person name="Sharma A."/>
            <person name="Barry K."/>
            <person name="Grigoriev I.V."/>
            <person name="Spatafora J.W."/>
        </authorList>
    </citation>
    <scope>NUCLEOTIDE SEQUENCE [LARGE SCALE GENOMIC DNA]</scope>
    <source>
        <strain evidence="2 3">AM-OR11-026</strain>
    </source>
</reference>
<feature type="region of interest" description="Disordered" evidence="1">
    <location>
        <begin position="80"/>
        <end position="102"/>
    </location>
</feature>
<name>A0A1B7N668_9AGAM</name>
<organism evidence="2 3">
    <name type="scientific">Rhizopogon vinicolor AM-OR11-026</name>
    <dbReference type="NCBI Taxonomy" id="1314800"/>
    <lineage>
        <taxon>Eukaryota</taxon>
        <taxon>Fungi</taxon>
        <taxon>Dikarya</taxon>
        <taxon>Basidiomycota</taxon>
        <taxon>Agaricomycotina</taxon>
        <taxon>Agaricomycetes</taxon>
        <taxon>Agaricomycetidae</taxon>
        <taxon>Boletales</taxon>
        <taxon>Suillineae</taxon>
        <taxon>Rhizopogonaceae</taxon>
        <taxon>Rhizopogon</taxon>
    </lineage>
</organism>
<protein>
    <submittedName>
        <fullName evidence="2">Uncharacterized protein</fullName>
    </submittedName>
</protein>
<dbReference type="InParanoid" id="A0A1B7N668"/>
<evidence type="ECO:0000256" key="1">
    <source>
        <dbReference type="SAM" id="MobiDB-lite"/>
    </source>
</evidence>
<proteinExistence type="predicted"/>
<sequence>MIASGSLYGVTHICKKPSQEGRDRRKSPEGVFRERERERERENTIESLRVTYMQETVAARVEIVEKLQRENVQLECEHYPQSRVETEETSRTFMGMPGSLKSQRTEADGVFSCKYSSVMFR</sequence>
<feature type="region of interest" description="Disordered" evidence="1">
    <location>
        <begin position="12"/>
        <end position="40"/>
    </location>
</feature>
<keyword evidence="3" id="KW-1185">Reference proteome</keyword>
<dbReference type="AlphaFoldDB" id="A0A1B7N668"/>
<dbReference type="Proteomes" id="UP000092154">
    <property type="component" value="Unassembled WGS sequence"/>
</dbReference>
<accession>A0A1B7N668</accession>
<gene>
    <name evidence="2" type="ORF">K503DRAFT_624085</name>
</gene>
<feature type="compositionally biased region" description="Basic and acidic residues" evidence="1">
    <location>
        <begin position="80"/>
        <end position="90"/>
    </location>
</feature>
<evidence type="ECO:0000313" key="3">
    <source>
        <dbReference type="Proteomes" id="UP000092154"/>
    </source>
</evidence>
<evidence type="ECO:0000313" key="2">
    <source>
        <dbReference type="EMBL" id="OAX40340.1"/>
    </source>
</evidence>